<proteinExistence type="inferred from homology"/>
<evidence type="ECO:0000256" key="2">
    <source>
        <dbReference type="ARBA" id="ARBA00008803"/>
    </source>
</evidence>
<dbReference type="AlphaFoldDB" id="A0A196SEK1"/>
<evidence type="ECO:0000256" key="5">
    <source>
        <dbReference type="ARBA" id="ARBA00023136"/>
    </source>
</evidence>
<dbReference type="PANTHER" id="PTHR13317">
    <property type="entry name" value="TRANSMEMBRANE ANTERIOR POSTERIOR TRANSFORMATION PROTEIN 1 HOMOLOG"/>
    <property type="match status" value="1"/>
</dbReference>
<feature type="transmembrane region" description="Helical" evidence="7">
    <location>
        <begin position="353"/>
        <end position="376"/>
    </location>
</feature>
<dbReference type="OrthoDB" id="29023at2759"/>
<comment type="caution">
    <text evidence="8">The sequence shown here is derived from an EMBL/GenBank/DDBJ whole genome shotgun (WGS) entry which is preliminary data.</text>
</comment>
<comment type="similarity">
    <text evidence="2">Belongs to the TAPT1 family.</text>
</comment>
<keyword evidence="4 7" id="KW-1133">Transmembrane helix</keyword>
<dbReference type="STRING" id="478820.A0A196SEK1"/>
<gene>
    <name evidence="8" type="ORF">AV274_3734</name>
</gene>
<evidence type="ECO:0000256" key="4">
    <source>
        <dbReference type="ARBA" id="ARBA00022989"/>
    </source>
</evidence>
<feature type="transmembrane region" description="Helical" evidence="7">
    <location>
        <begin position="253"/>
        <end position="274"/>
    </location>
</feature>
<name>A0A196SEK1_BLAHN</name>
<evidence type="ECO:0000313" key="9">
    <source>
        <dbReference type="Proteomes" id="UP000078348"/>
    </source>
</evidence>
<dbReference type="InterPro" id="IPR008010">
    <property type="entry name" value="Tatp1"/>
</dbReference>
<feature type="transmembrane region" description="Helical" evidence="7">
    <location>
        <begin position="330"/>
        <end position="347"/>
    </location>
</feature>
<feature type="transmembrane region" description="Helical" evidence="7">
    <location>
        <begin position="183"/>
        <end position="205"/>
    </location>
</feature>
<keyword evidence="3 7" id="KW-0812">Transmembrane</keyword>
<organism evidence="8 9">
    <name type="scientific">Blastocystis sp. subtype 1 (strain ATCC 50177 / NandII)</name>
    <dbReference type="NCBI Taxonomy" id="478820"/>
    <lineage>
        <taxon>Eukaryota</taxon>
        <taxon>Sar</taxon>
        <taxon>Stramenopiles</taxon>
        <taxon>Bigyra</taxon>
        <taxon>Opalozoa</taxon>
        <taxon>Opalinata</taxon>
        <taxon>Blastocystidae</taxon>
        <taxon>Blastocystis</taxon>
    </lineage>
</organism>
<feature type="coiled-coil region" evidence="6">
    <location>
        <begin position="457"/>
        <end position="484"/>
    </location>
</feature>
<dbReference type="PANTHER" id="PTHR13317:SF4">
    <property type="entry name" value="TRANSMEMBRANE ANTERIOR POSTERIOR TRANSFORMATION PROTEIN 1 HOMOLOG"/>
    <property type="match status" value="1"/>
</dbReference>
<evidence type="ECO:0000256" key="7">
    <source>
        <dbReference type="SAM" id="Phobius"/>
    </source>
</evidence>
<evidence type="ECO:0000256" key="6">
    <source>
        <dbReference type="SAM" id="Coils"/>
    </source>
</evidence>
<keyword evidence="6" id="KW-0175">Coiled coil</keyword>
<accession>A0A196SEK1</accession>
<reference evidence="8 9" key="1">
    <citation type="submission" date="2016-05" db="EMBL/GenBank/DDBJ databases">
        <title>Nuclear genome of Blastocystis sp. subtype 1 NandII.</title>
        <authorList>
            <person name="Gentekaki E."/>
            <person name="Curtis B."/>
            <person name="Stairs C."/>
            <person name="Eme L."/>
            <person name="Herman E."/>
            <person name="Klimes V."/>
            <person name="Arias M.C."/>
            <person name="Elias M."/>
            <person name="Hilliou F."/>
            <person name="Klute M."/>
            <person name="Malik S.-B."/>
            <person name="Pightling A."/>
            <person name="Rachubinski R."/>
            <person name="Salas D."/>
            <person name="Schlacht A."/>
            <person name="Suga H."/>
            <person name="Archibald J."/>
            <person name="Ball S.G."/>
            <person name="Clark G."/>
            <person name="Dacks J."/>
            <person name="Van Der Giezen M."/>
            <person name="Tsaousis A."/>
            <person name="Roger A."/>
        </authorList>
    </citation>
    <scope>NUCLEOTIDE SEQUENCE [LARGE SCALE GENOMIC DNA]</scope>
    <source>
        <strain evidence="9">ATCC 50177 / NandII</strain>
    </source>
</reference>
<dbReference type="Proteomes" id="UP000078348">
    <property type="component" value="Unassembled WGS sequence"/>
</dbReference>
<evidence type="ECO:0000256" key="1">
    <source>
        <dbReference type="ARBA" id="ARBA00004141"/>
    </source>
</evidence>
<feature type="transmembrane region" description="Helical" evidence="7">
    <location>
        <begin position="420"/>
        <end position="440"/>
    </location>
</feature>
<evidence type="ECO:0000256" key="3">
    <source>
        <dbReference type="ARBA" id="ARBA00022692"/>
    </source>
</evidence>
<evidence type="ECO:0000313" key="8">
    <source>
        <dbReference type="EMBL" id="OAO14567.1"/>
    </source>
</evidence>
<keyword evidence="5 7" id="KW-0472">Membrane</keyword>
<dbReference type="EMBL" id="LXWW01000236">
    <property type="protein sequence ID" value="OAO14567.1"/>
    <property type="molecule type" value="Genomic_DNA"/>
</dbReference>
<feature type="transmembrane region" description="Helical" evidence="7">
    <location>
        <begin position="397"/>
        <end position="414"/>
    </location>
</feature>
<feature type="transmembrane region" description="Helical" evidence="7">
    <location>
        <begin position="130"/>
        <end position="163"/>
    </location>
</feature>
<keyword evidence="9" id="KW-1185">Reference proteome</keyword>
<protein>
    <submittedName>
        <fullName evidence="8">Transmembrane anterior posterior transformation protein</fullName>
    </submittedName>
</protein>
<sequence length="495" mass="58272">MIRIMKKGGPKPSKEIEDLKAKIAFLEFQLSALMKEVGDSKTKDKKAKKAKVKPMKYQSFDDLVTAFDDSKAVLESGKSPIIERNEMDPKQFLRSQLFWHRRTGEARLKANQLLVYNLFRTPFYEENYAFFAIFLCCDVLWYMFSILILRSWLLVLSIVIYIVTLGRKTTEFLQNYRSYVFDFVRLILVFWGCFIISFFDMSYIYHYIRSISGFKTYLIMNILGTFDHLFTSIEHNVSDALFHSLRYKPSVKSFFRFLLDFFFSLIFVSILASVKFLSFMTFNVTLDMNPQTNVIYIISRKFKYIRKTLYKKCDEMNLFDHSCRDIEERLSFLINVVLSLCVLTYTNGFQLEFVYEIALLYLVDWAMVVLKHMILLKQNRWPPEIYNNYTALLKRDVLFTILHTVITFVLLPLWDSFTVVQWAGLILAAIAAMCGMKWVLSYVILSVCRNGINFVDITTVDNEIVDAEKQMGEVKKEVPEMQLKRMDSLKVKKEK</sequence>
<dbReference type="GO" id="GO:0005789">
    <property type="term" value="C:endoplasmic reticulum membrane"/>
    <property type="evidence" value="ECO:0007669"/>
    <property type="project" value="TreeGrafter"/>
</dbReference>
<comment type="subcellular location">
    <subcellularLocation>
        <location evidence="1">Membrane</location>
        <topology evidence="1">Multi-pass membrane protein</topology>
    </subcellularLocation>
</comment>
<dbReference type="Pfam" id="PF05346">
    <property type="entry name" value="DUF747"/>
    <property type="match status" value="1"/>
</dbReference>